<dbReference type="EMBL" id="JAFDVH010000007">
    <property type="protein sequence ID" value="KAG7473231.1"/>
    <property type="molecule type" value="Genomic_DNA"/>
</dbReference>
<dbReference type="SUPFAM" id="SSF57889">
    <property type="entry name" value="Cysteine-rich domain"/>
    <property type="match status" value="1"/>
</dbReference>
<feature type="compositionally biased region" description="Polar residues" evidence="10">
    <location>
        <begin position="283"/>
        <end position="294"/>
    </location>
</feature>
<dbReference type="SUPFAM" id="SSF48065">
    <property type="entry name" value="DBL homology domain (DH-domain)"/>
    <property type="match status" value="1"/>
</dbReference>
<dbReference type="InterPro" id="IPR002219">
    <property type="entry name" value="PKC_DAG/PE"/>
</dbReference>
<dbReference type="CDD" id="cd00160">
    <property type="entry name" value="RhoGEF"/>
    <property type="match status" value="1"/>
</dbReference>
<evidence type="ECO:0000256" key="3">
    <source>
        <dbReference type="ARBA" id="ARBA00022553"/>
    </source>
</evidence>
<dbReference type="InterPro" id="IPR046349">
    <property type="entry name" value="C1-like_sf"/>
</dbReference>
<feature type="region of interest" description="Disordered" evidence="10">
    <location>
        <begin position="283"/>
        <end position="898"/>
    </location>
</feature>
<feature type="compositionally biased region" description="Polar residues" evidence="10">
    <location>
        <begin position="798"/>
        <end position="819"/>
    </location>
</feature>
<evidence type="ECO:0008006" key="16">
    <source>
        <dbReference type="Google" id="ProtNLM"/>
    </source>
</evidence>
<organism evidence="14 15">
    <name type="scientific">Megalops atlanticus</name>
    <name type="common">Tarpon</name>
    <name type="synonym">Clupea gigantea</name>
    <dbReference type="NCBI Taxonomy" id="7932"/>
    <lineage>
        <taxon>Eukaryota</taxon>
        <taxon>Metazoa</taxon>
        <taxon>Chordata</taxon>
        <taxon>Craniata</taxon>
        <taxon>Vertebrata</taxon>
        <taxon>Euteleostomi</taxon>
        <taxon>Actinopterygii</taxon>
        <taxon>Neopterygii</taxon>
        <taxon>Teleostei</taxon>
        <taxon>Elopiformes</taxon>
        <taxon>Megalopidae</taxon>
        <taxon>Megalops</taxon>
    </lineage>
</organism>
<dbReference type="GO" id="GO:0043123">
    <property type="term" value="P:positive regulation of canonical NF-kappaB signal transduction"/>
    <property type="evidence" value="ECO:0007669"/>
    <property type="project" value="TreeGrafter"/>
</dbReference>
<protein>
    <recommendedName>
        <fullName evidence="16">A-kinase anchor protein 13</fullName>
    </recommendedName>
</protein>
<dbReference type="CDD" id="cd13392">
    <property type="entry name" value="PH_AKAP13"/>
    <property type="match status" value="1"/>
</dbReference>
<feature type="compositionally biased region" description="Basic and acidic residues" evidence="10">
    <location>
        <begin position="2009"/>
        <end position="2029"/>
    </location>
</feature>
<dbReference type="GO" id="GO:0005085">
    <property type="term" value="F:guanyl-nucleotide exchange factor activity"/>
    <property type="evidence" value="ECO:0007669"/>
    <property type="project" value="UniProtKB-KW"/>
</dbReference>
<comment type="caution">
    <text evidence="14">The sequence shown here is derived from an EMBL/GenBank/DDBJ whole genome shotgun (WGS) entry which is preliminary data.</text>
</comment>
<reference evidence="14" key="1">
    <citation type="submission" date="2021-01" db="EMBL/GenBank/DDBJ databases">
        <authorList>
            <person name="Zahm M."/>
            <person name="Roques C."/>
            <person name="Cabau C."/>
            <person name="Klopp C."/>
            <person name="Donnadieu C."/>
            <person name="Jouanno E."/>
            <person name="Lampietro C."/>
            <person name="Louis A."/>
            <person name="Herpin A."/>
            <person name="Echchiki A."/>
            <person name="Berthelot C."/>
            <person name="Parey E."/>
            <person name="Roest-Crollius H."/>
            <person name="Braasch I."/>
            <person name="Postlethwait J."/>
            <person name="Bobe J."/>
            <person name="Montfort J."/>
            <person name="Bouchez O."/>
            <person name="Begum T."/>
            <person name="Mejri S."/>
            <person name="Adams A."/>
            <person name="Chen W.-J."/>
            <person name="Guiguen Y."/>
        </authorList>
    </citation>
    <scope>NUCLEOTIDE SEQUENCE</scope>
    <source>
        <strain evidence="14">YG-15Mar2019-1</strain>
        <tissue evidence="14">Brain</tissue>
    </source>
</reference>
<feature type="compositionally biased region" description="Low complexity" evidence="10">
    <location>
        <begin position="2266"/>
        <end position="2278"/>
    </location>
</feature>
<evidence type="ECO:0000256" key="6">
    <source>
        <dbReference type="ARBA" id="ARBA00022771"/>
    </source>
</evidence>
<dbReference type="PROSITE" id="PS50010">
    <property type="entry name" value="DH_2"/>
    <property type="match status" value="1"/>
</dbReference>
<feature type="coiled-coil region" evidence="9">
    <location>
        <begin position="2149"/>
        <end position="2197"/>
    </location>
</feature>
<dbReference type="Gene3D" id="2.30.29.30">
    <property type="entry name" value="Pleckstrin-homology domain (PH domain)/Phosphotyrosine-binding domain (PTB)"/>
    <property type="match status" value="1"/>
</dbReference>
<dbReference type="InterPro" id="IPR011993">
    <property type="entry name" value="PH-like_dom_sf"/>
</dbReference>
<dbReference type="PROSITE" id="PS50081">
    <property type="entry name" value="ZF_DAG_PE_2"/>
    <property type="match status" value="1"/>
</dbReference>
<feature type="region of interest" description="Disordered" evidence="10">
    <location>
        <begin position="2007"/>
        <end position="2031"/>
    </location>
</feature>
<comment type="subcellular location">
    <subcellularLocation>
        <location evidence="1">Cytoplasm</location>
    </subcellularLocation>
</comment>
<dbReference type="PANTHER" id="PTHR13944">
    <property type="entry name" value="AGAP007712-PA"/>
    <property type="match status" value="1"/>
</dbReference>
<feature type="compositionally biased region" description="Polar residues" evidence="10">
    <location>
        <begin position="2253"/>
        <end position="2265"/>
    </location>
</feature>
<dbReference type="GO" id="GO:0005737">
    <property type="term" value="C:cytoplasm"/>
    <property type="evidence" value="ECO:0007669"/>
    <property type="project" value="UniProtKB-SubCell"/>
</dbReference>
<feature type="region of interest" description="Disordered" evidence="10">
    <location>
        <begin position="912"/>
        <end position="1139"/>
    </location>
</feature>
<keyword evidence="6" id="KW-0863">Zinc-finger</keyword>
<keyword evidence="5" id="KW-0479">Metal-binding</keyword>
<feature type="region of interest" description="Disordered" evidence="10">
    <location>
        <begin position="1178"/>
        <end position="1225"/>
    </location>
</feature>
<feature type="compositionally biased region" description="Low complexity" evidence="10">
    <location>
        <begin position="1045"/>
        <end position="1061"/>
    </location>
</feature>
<keyword evidence="7" id="KW-0862">Zinc</keyword>
<dbReference type="SUPFAM" id="SSF50729">
    <property type="entry name" value="PH domain-like"/>
    <property type="match status" value="1"/>
</dbReference>
<sequence length="2318" mass="253289">MKLTPQQAPLYGECVLTVQLCDEDCFEDEEDVEFYLLFSGSTQRHLASTARTSHAKLQAICPAHDCCECVQATLCWARPGRPVGVVGAEQFRFVQDLAFDMAQFLVSVAGQADGLEGAMLLDECQIPLQECERLDGSLALALRHLPLPQGWNLLGAENEDPAPQETLLHFAARRGLWRVALFLVEQPGAREALALPNKQGATPASLAEKRGHSKLQQLLTQGSGVLEGTDTPWQMRSGGRVVRHHPRLHTYTLTTGTEPGCTPPSLQEELQELQRLITCHTESQVRQKRNTVQPWSELPRSTHELRHRPETLTARGRVGRAERGSPLPAGPGSAPSTCPEQHREESAGGQGKEGDPPHPPDASQPPQNHGNGTEERVLLHENRGRDCEVREEEEAEPGAACAGDSGRESEPSSCEQSQAAQQSSDSGRLPCGKQEETDTQQAGSAETAEHRQEGERGTEQPEEEARAQTGDKALSLSGSPLPPDMGLTQSQELPEMQGQGPGEGEGENGGVEERSCAVDEAEGENGEEGSECWSPPNPHEEEPQPGTRGPGQREETAAGECGGERERSDCEHNSQTAESEPELSASPETEPGSAGGEPPQGEGALEQEGALQVPIPTAPAPEPLPVETDCEAETATDATDTPPQESPGGAPETAPECEDRPSTEDDVTSSTVPGDADGGCDVSRGKEGDSLQTVTDDAFHLPEVGSETGVSTEMVELEGGPLGKEEAGNLSELADFQHPLGGGGELSDGHREGHSGEETLTMSDTEPSPQLPSHQDTAELLAEGDEPQGAWSEEGQGSEPNQDDQNATLGSEVTQTETASEAHREMDQSSMEHEGDVTSDPGEGLRPTDSEPATETVTVAQSRSTDHDPSICETTCESLDPEHSPGEGRDPITAAAADHPCPQGLALTLQSVEEECEEEEERKRKSCESLHSTPEGGAVSLSVGDIEASRTGSSPDLETDVGDATKIQREKDSVVSCDPSTGTPGERRESADSAESPVCPGSPGAGSCVSASQRDSCSDGDGLFSADAGDDSIFRRVYDSVTGDSTSEVSISCSSTDDTTSVGPPGSAHHSCSGSQRSWSSEEVQQPGGGAGGEAEEEEKDRVTEVPVRSAASRSSDQSPFRRHSWGPGKNPEGEAEISQRRQCFRMARIVIFISEPDTSYSLEGLTADRDAGKLSLQQGALPSDPRSEESEERGSLVSLTEEDLESDLGECSSLDSQRSGGHRIPRYIRGSMTLPLTKSVSLLAINQRDLDGMRSFSSVSASLAYSISEEGQGPLRTDVEGKSGTKVGRTFSYLRSKMYKKTKEKDKMRSKEREAKERESRTVNRHLFSAVNSAPSVHCLQCSKAIGNKEAAFCTNCNAHVHKSCREALPVCTSIKMKTQSYIEPDSASIPGINLKGKSASSRERPWSVLLAADDPSMALGIRRHTGIMPFNSSNLSKSISISNIAGPVFDEIPLKGLRYLSQSTDSLHKISKVNESTESLTDEGTEMMDSQLLGEFEADSRELEADSWSITVDKKYLRHLKKDVIKRQDVIYELIQTEMHHVRTLRIMADVYSKGLLKEVQLEPQTVERVFPMLDELLDIHTGLLASLLDRKRESQQEGGEGGFIIHRIGDILITQFSDCSAERMKKVYGKFCSRHNEAVNFYKELYAKDKRFQAFIKKKMSSALVRRLGIPECILLVTQRITKYPVLLQRMLQYTKESEEDHAGVAEALRLVKDVIAAVDNKVNEHEKKRRLKEVYSRTDSKSIMRMKSGQMFAREDLLRGRRLLHDGPLQLKSSAGRLKDVQALLLSDVFVFLQEKDQKYVFASLDQRSTVISLKKLIVREVANEERGLFLITAGMEQPEMVEVHAGSKEERNTWIQLLQEAMHSMDKEEDEGIPSESEEDKRLLEMKAKEMRDMLSKKDQQMVSLLEEKLKVFWDVCEDGQPGGRALFRAGTEDVARGEQAMREALREVEMLQALVSGSLGAVLGQQVCVPLESGGTVGSVCAPRRAETFSGFDSHQIHVAKNGVRDQGEGSPDLRRTESDGLLKKGGATSPLLLLRRNSEVLHSISHLHELLSTLQAVVVQQDTVLEEQRQALSERPASRPSPRASSLIEQEKQRSLEKQRQEAANLQRQQAAHATERRRREREWEARDQALSDREAWLHLLEEETQCGHTQLEAERQELQAQKEEYQRDLEKLRDAQRKLQRDREQVCRQLEARLAAEKSSSRLPSSVSEDSLQSQSPVDGVLSSSPLKDSLSRIGSKRKGKNLNPFASNPSKGQSREGQGQLSSRLLQLGKTKEKKEKRKKKGKGQNAEPAESSLLPVSEQPADGEILFC</sequence>
<feature type="compositionally biased region" description="Low complexity" evidence="10">
    <location>
        <begin position="411"/>
        <end position="426"/>
    </location>
</feature>
<dbReference type="Gene3D" id="1.25.40.20">
    <property type="entry name" value="Ankyrin repeat-containing domain"/>
    <property type="match status" value="1"/>
</dbReference>
<feature type="compositionally biased region" description="Basic and acidic residues" evidence="10">
    <location>
        <begin position="880"/>
        <end position="890"/>
    </location>
</feature>
<feature type="region of interest" description="Disordered" evidence="10">
    <location>
        <begin position="2203"/>
        <end position="2318"/>
    </location>
</feature>
<feature type="compositionally biased region" description="Basic and acidic residues" evidence="10">
    <location>
        <begin position="340"/>
        <end position="358"/>
    </location>
</feature>
<dbReference type="GO" id="GO:0015629">
    <property type="term" value="C:actin cytoskeleton"/>
    <property type="evidence" value="ECO:0007669"/>
    <property type="project" value="TreeGrafter"/>
</dbReference>
<evidence type="ECO:0000256" key="8">
    <source>
        <dbReference type="ARBA" id="ARBA00023054"/>
    </source>
</evidence>
<feature type="compositionally biased region" description="Basic and acidic residues" evidence="10">
    <location>
        <begin position="551"/>
        <end position="572"/>
    </location>
</feature>
<dbReference type="GO" id="GO:0008270">
    <property type="term" value="F:zinc ion binding"/>
    <property type="evidence" value="ECO:0007669"/>
    <property type="project" value="UniProtKB-KW"/>
</dbReference>
<feature type="domain" description="Phorbol-ester/DAG-type" evidence="13">
    <location>
        <begin position="1326"/>
        <end position="1373"/>
    </location>
</feature>
<evidence type="ECO:0000313" key="15">
    <source>
        <dbReference type="Proteomes" id="UP001046870"/>
    </source>
</evidence>
<dbReference type="SMART" id="SM00109">
    <property type="entry name" value="C1"/>
    <property type="match status" value="1"/>
</dbReference>
<dbReference type="Gene3D" id="3.30.60.20">
    <property type="match status" value="1"/>
</dbReference>
<evidence type="ECO:0000256" key="9">
    <source>
        <dbReference type="SAM" id="Coils"/>
    </source>
</evidence>
<feature type="compositionally biased region" description="Acidic residues" evidence="10">
    <location>
        <begin position="519"/>
        <end position="530"/>
    </location>
</feature>
<dbReference type="InterPro" id="IPR036770">
    <property type="entry name" value="Ankyrin_rpt-contain_sf"/>
</dbReference>
<feature type="compositionally biased region" description="Basic and acidic residues" evidence="10">
    <location>
        <begin position="2096"/>
        <end position="2108"/>
    </location>
</feature>
<keyword evidence="8 9" id="KW-0175">Coiled coil</keyword>
<evidence type="ECO:0000256" key="1">
    <source>
        <dbReference type="ARBA" id="ARBA00004496"/>
    </source>
</evidence>
<feature type="compositionally biased region" description="Low complexity" evidence="10">
    <location>
        <begin position="2211"/>
        <end position="2225"/>
    </location>
</feature>
<dbReference type="SMART" id="SM00233">
    <property type="entry name" value="PH"/>
    <property type="match status" value="1"/>
</dbReference>
<feature type="compositionally biased region" description="Basic and acidic residues" evidence="10">
    <location>
        <begin position="820"/>
        <end position="836"/>
    </location>
</feature>
<feature type="domain" description="DH" evidence="12">
    <location>
        <begin position="1528"/>
        <end position="1725"/>
    </location>
</feature>
<dbReference type="PROSITE" id="PS50003">
    <property type="entry name" value="PH_DOMAIN"/>
    <property type="match status" value="1"/>
</dbReference>
<keyword evidence="2" id="KW-0963">Cytoplasm</keyword>
<feature type="region of interest" description="Disordered" evidence="10">
    <location>
        <begin position="1303"/>
        <end position="1322"/>
    </location>
</feature>
<keyword evidence="3" id="KW-0597">Phosphoprotein</keyword>
<dbReference type="OrthoDB" id="28045at2759"/>
<dbReference type="Gene3D" id="1.20.900.10">
    <property type="entry name" value="Dbl homology (DH) domain"/>
    <property type="match status" value="1"/>
</dbReference>
<dbReference type="InterPro" id="IPR051632">
    <property type="entry name" value="Rho_GEF"/>
</dbReference>
<dbReference type="CDD" id="cd20878">
    <property type="entry name" value="C1_AKAP13"/>
    <property type="match status" value="1"/>
</dbReference>
<dbReference type="FunFam" id="2.30.29.30:FF:000021">
    <property type="entry name" value="Rho guanine nucleotide exchange factor 2"/>
    <property type="match status" value="1"/>
</dbReference>
<feature type="compositionally biased region" description="Polar residues" evidence="10">
    <location>
        <begin position="758"/>
        <end position="775"/>
    </location>
</feature>
<evidence type="ECO:0000256" key="2">
    <source>
        <dbReference type="ARBA" id="ARBA00022490"/>
    </source>
</evidence>
<proteinExistence type="predicted"/>
<dbReference type="InterPro" id="IPR035899">
    <property type="entry name" value="DBL_dom_sf"/>
</dbReference>
<dbReference type="GO" id="GO:0016020">
    <property type="term" value="C:membrane"/>
    <property type="evidence" value="ECO:0007669"/>
    <property type="project" value="TreeGrafter"/>
</dbReference>
<evidence type="ECO:0000313" key="14">
    <source>
        <dbReference type="EMBL" id="KAG7473231.1"/>
    </source>
</evidence>
<feature type="compositionally biased region" description="Gly residues" evidence="10">
    <location>
        <begin position="499"/>
        <end position="509"/>
    </location>
</feature>
<feature type="compositionally biased region" description="Low complexity" evidence="10">
    <location>
        <begin position="2078"/>
        <end position="2094"/>
    </location>
</feature>
<feature type="compositionally biased region" description="Basic and acidic residues" evidence="10">
    <location>
        <begin position="300"/>
        <end position="310"/>
    </location>
</feature>
<feature type="compositionally biased region" description="Low complexity" evidence="10">
    <location>
        <begin position="324"/>
        <end position="336"/>
    </location>
</feature>
<evidence type="ECO:0000259" key="12">
    <source>
        <dbReference type="PROSITE" id="PS50010"/>
    </source>
</evidence>
<dbReference type="SMART" id="SM00325">
    <property type="entry name" value="RhoGEF"/>
    <property type="match status" value="1"/>
</dbReference>
<keyword evidence="15" id="KW-1185">Reference proteome</keyword>
<dbReference type="FunFam" id="1.20.900.10:FF:000004">
    <property type="entry name" value="Rho guanine nucleotide exchange factor 2"/>
    <property type="match status" value="1"/>
</dbReference>
<feature type="domain" description="PH" evidence="11">
    <location>
        <begin position="1766"/>
        <end position="1868"/>
    </location>
</feature>
<feature type="compositionally biased region" description="Low complexity" evidence="10">
    <location>
        <begin position="576"/>
        <end position="591"/>
    </location>
</feature>
<feature type="compositionally biased region" description="Polar residues" evidence="10">
    <location>
        <begin position="851"/>
        <end position="863"/>
    </location>
</feature>
<dbReference type="PANTHER" id="PTHR13944:SF18">
    <property type="entry name" value="A-KINASE ANCHOR PROTEIN 13"/>
    <property type="match status" value="1"/>
</dbReference>
<dbReference type="InterPro" id="IPR000219">
    <property type="entry name" value="DH_dom"/>
</dbReference>
<dbReference type="GO" id="GO:0005078">
    <property type="term" value="F:MAP-kinase scaffold activity"/>
    <property type="evidence" value="ECO:0007669"/>
    <property type="project" value="TreeGrafter"/>
</dbReference>
<dbReference type="Pfam" id="PF17838">
    <property type="entry name" value="PH_16"/>
    <property type="match status" value="1"/>
</dbReference>
<dbReference type="PROSITE" id="PS00479">
    <property type="entry name" value="ZF_DAG_PE_1"/>
    <property type="match status" value="1"/>
</dbReference>
<feature type="compositionally biased region" description="Basic and acidic residues" evidence="10">
    <location>
        <begin position="747"/>
        <end position="757"/>
    </location>
</feature>
<feature type="compositionally biased region" description="Basic and acidic residues" evidence="10">
    <location>
        <begin position="1186"/>
        <end position="1195"/>
    </location>
</feature>
<dbReference type="InterPro" id="IPR001849">
    <property type="entry name" value="PH_domain"/>
</dbReference>
<evidence type="ECO:0000256" key="10">
    <source>
        <dbReference type="SAM" id="MobiDB-lite"/>
    </source>
</evidence>
<dbReference type="GO" id="GO:0071875">
    <property type="term" value="P:adrenergic receptor signaling pathway"/>
    <property type="evidence" value="ECO:0007669"/>
    <property type="project" value="TreeGrafter"/>
</dbReference>
<name>A0A9D3Q0G3_MEGAT</name>
<dbReference type="GO" id="GO:0035023">
    <property type="term" value="P:regulation of Rho protein signal transduction"/>
    <property type="evidence" value="ECO:0007669"/>
    <property type="project" value="TreeGrafter"/>
</dbReference>
<evidence type="ECO:0000256" key="7">
    <source>
        <dbReference type="ARBA" id="ARBA00022833"/>
    </source>
</evidence>
<gene>
    <name evidence="14" type="ORF">MATL_G00093500</name>
</gene>
<feature type="compositionally biased region" description="Basic and acidic residues" evidence="10">
    <location>
        <begin position="447"/>
        <end position="466"/>
    </location>
</feature>
<feature type="compositionally biased region" description="Polar residues" evidence="10">
    <location>
        <begin position="1070"/>
        <end position="1084"/>
    </location>
</feature>
<accession>A0A9D3Q0G3</accession>
<evidence type="ECO:0000259" key="11">
    <source>
        <dbReference type="PROSITE" id="PS50003"/>
    </source>
</evidence>
<feature type="region of interest" description="Disordered" evidence="10">
    <location>
        <begin position="2076"/>
        <end position="2131"/>
    </location>
</feature>
<evidence type="ECO:0000256" key="4">
    <source>
        <dbReference type="ARBA" id="ARBA00022658"/>
    </source>
</evidence>
<dbReference type="Pfam" id="PF00621">
    <property type="entry name" value="RhoGEF"/>
    <property type="match status" value="1"/>
</dbReference>
<evidence type="ECO:0000259" key="13">
    <source>
        <dbReference type="PROSITE" id="PS50081"/>
    </source>
</evidence>
<evidence type="ECO:0000256" key="5">
    <source>
        <dbReference type="ARBA" id="ARBA00022723"/>
    </source>
</evidence>
<dbReference type="InterPro" id="IPR041020">
    <property type="entry name" value="PH_16"/>
</dbReference>
<dbReference type="Proteomes" id="UP001046870">
    <property type="component" value="Chromosome 7"/>
</dbReference>
<feature type="compositionally biased region" description="Basic and acidic residues" evidence="10">
    <location>
        <begin position="372"/>
        <end position="388"/>
    </location>
</feature>
<keyword evidence="4" id="KW-0344">Guanine-nucleotide releasing factor</keyword>